<name>E4X4W5_OIKDI</name>
<dbReference type="InParanoid" id="E4X4W5"/>
<evidence type="ECO:0000313" key="2">
    <source>
        <dbReference type="EMBL" id="CBY18334.1"/>
    </source>
</evidence>
<feature type="compositionally biased region" description="Polar residues" evidence="1">
    <location>
        <begin position="20"/>
        <end position="33"/>
    </location>
</feature>
<dbReference type="InterPro" id="IPR053320">
    <property type="entry name" value="Protein_DD3-3_O-glyco"/>
</dbReference>
<feature type="compositionally biased region" description="Polar residues" evidence="1">
    <location>
        <begin position="1"/>
        <end position="12"/>
    </location>
</feature>
<reference evidence="2" key="1">
    <citation type="journal article" date="2010" name="Science">
        <title>Plasticity of animal genome architecture unmasked by rapid evolution of a pelagic tunicate.</title>
        <authorList>
            <person name="Denoeud F."/>
            <person name="Henriet S."/>
            <person name="Mungpakdee S."/>
            <person name="Aury J.M."/>
            <person name="Da Silva C."/>
            <person name="Brinkmann H."/>
            <person name="Mikhaleva J."/>
            <person name="Olsen L.C."/>
            <person name="Jubin C."/>
            <person name="Canestro C."/>
            <person name="Bouquet J.M."/>
            <person name="Danks G."/>
            <person name="Poulain J."/>
            <person name="Campsteijn C."/>
            <person name="Adamski M."/>
            <person name="Cross I."/>
            <person name="Yadetie F."/>
            <person name="Muffato M."/>
            <person name="Louis A."/>
            <person name="Butcher S."/>
            <person name="Tsagkogeorga G."/>
            <person name="Konrad A."/>
            <person name="Singh S."/>
            <person name="Jensen M.F."/>
            <person name="Cong E.H."/>
            <person name="Eikeseth-Otteraa H."/>
            <person name="Noel B."/>
            <person name="Anthouard V."/>
            <person name="Porcel B.M."/>
            <person name="Kachouri-Lafond R."/>
            <person name="Nishino A."/>
            <person name="Ugolini M."/>
            <person name="Chourrout P."/>
            <person name="Nishida H."/>
            <person name="Aasland R."/>
            <person name="Huzurbazar S."/>
            <person name="Westhof E."/>
            <person name="Delsuc F."/>
            <person name="Lehrach H."/>
            <person name="Reinhardt R."/>
            <person name="Weissenbach J."/>
            <person name="Roy S.W."/>
            <person name="Artiguenave F."/>
            <person name="Postlethwait J.H."/>
            <person name="Manak J.R."/>
            <person name="Thompson E.M."/>
            <person name="Jaillon O."/>
            <person name="Du Pasquier L."/>
            <person name="Boudinot P."/>
            <person name="Liberles D.A."/>
            <person name="Volff J.N."/>
            <person name="Philippe H."/>
            <person name="Lenhard B."/>
            <person name="Roest Crollius H."/>
            <person name="Wincker P."/>
            <person name="Chourrout D."/>
        </authorList>
    </citation>
    <scope>NUCLEOTIDE SEQUENCE [LARGE SCALE GENOMIC DNA]</scope>
</reference>
<evidence type="ECO:0000313" key="3">
    <source>
        <dbReference type="Proteomes" id="UP000001307"/>
    </source>
</evidence>
<dbReference type="PANTHER" id="PTHR35170:SF2">
    <property type="entry name" value="PROTEIN DD3-3"/>
    <property type="match status" value="1"/>
</dbReference>
<accession>E4X4W5</accession>
<organism evidence="2">
    <name type="scientific">Oikopleura dioica</name>
    <name type="common">Tunicate</name>
    <dbReference type="NCBI Taxonomy" id="34765"/>
    <lineage>
        <taxon>Eukaryota</taxon>
        <taxon>Metazoa</taxon>
        <taxon>Chordata</taxon>
        <taxon>Tunicata</taxon>
        <taxon>Appendicularia</taxon>
        <taxon>Copelata</taxon>
        <taxon>Oikopleuridae</taxon>
        <taxon>Oikopleura</taxon>
    </lineage>
</organism>
<feature type="compositionally biased region" description="Basic and acidic residues" evidence="1">
    <location>
        <begin position="134"/>
        <end position="157"/>
    </location>
</feature>
<gene>
    <name evidence="2" type="ORF">GSOID_T00002188001</name>
</gene>
<dbReference type="PANTHER" id="PTHR35170">
    <property type="entry name" value="PROTEIN DD3-3"/>
    <property type="match status" value="1"/>
</dbReference>
<dbReference type="Proteomes" id="UP000001307">
    <property type="component" value="Unassembled WGS sequence"/>
</dbReference>
<feature type="region of interest" description="Disordered" evidence="1">
    <location>
        <begin position="109"/>
        <end position="173"/>
    </location>
</feature>
<evidence type="ECO:0000256" key="1">
    <source>
        <dbReference type="SAM" id="MobiDB-lite"/>
    </source>
</evidence>
<sequence>MHFPRGSNNRLNENSEGRRNGNQLFDSQNNNEGGYNVGDKFDKPAEKAEEQSKAVFFESTTEAASELAIEWWNQHGCGRRDDNDANWVNCQIVLQYMCEDSTKTKIQNGLNTNTPAYRRPENNDSPQKYKERRRRDTTDNDHAKRTANGEKCTDKWRLSRSSLPGQKPKFPVPDDHLKWQTEWEEYDPVVVGLANTLPKNELVNKVGRTGAIGVGRLDKLGANKVSYMLVVCGRRFLARGCTSNEHQLPFWIHKDGENRIDEIEKYLARVKNN</sequence>
<protein>
    <submittedName>
        <fullName evidence="2">Uncharacterized protein</fullName>
    </submittedName>
</protein>
<dbReference type="EMBL" id="FN653025">
    <property type="protein sequence ID" value="CBY18334.1"/>
    <property type="molecule type" value="Genomic_DNA"/>
</dbReference>
<feature type="compositionally biased region" description="Basic and acidic residues" evidence="1">
    <location>
        <begin position="39"/>
        <end position="49"/>
    </location>
</feature>
<dbReference type="AlphaFoldDB" id="E4X4W5"/>
<keyword evidence="3" id="KW-1185">Reference proteome</keyword>
<proteinExistence type="predicted"/>
<dbReference type="OrthoDB" id="167398at2759"/>
<feature type="region of interest" description="Disordered" evidence="1">
    <location>
        <begin position="1"/>
        <end position="49"/>
    </location>
</feature>